<dbReference type="InterPro" id="IPR020904">
    <property type="entry name" value="Sc_DH/Rdtase_CS"/>
</dbReference>
<organism evidence="3 4">
    <name type="scientific">Mycobacteroides abscessus MAB_030201_1075</name>
    <dbReference type="NCBI Taxonomy" id="1335410"/>
    <lineage>
        <taxon>Bacteria</taxon>
        <taxon>Bacillati</taxon>
        <taxon>Actinomycetota</taxon>
        <taxon>Actinomycetes</taxon>
        <taxon>Mycobacteriales</taxon>
        <taxon>Mycobacteriaceae</taxon>
        <taxon>Mycobacteroides</taxon>
        <taxon>Mycobacteroides abscessus</taxon>
    </lineage>
</organism>
<proteinExistence type="inferred from homology"/>
<dbReference type="PROSITE" id="PS00061">
    <property type="entry name" value="ADH_SHORT"/>
    <property type="match status" value="1"/>
</dbReference>
<dbReference type="InterPro" id="IPR002347">
    <property type="entry name" value="SDR_fam"/>
</dbReference>
<name>A0A829PS49_9MYCO</name>
<dbReference type="AlphaFoldDB" id="A0A829PS49"/>
<evidence type="ECO:0000256" key="2">
    <source>
        <dbReference type="ARBA" id="ARBA00023002"/>
    </source>
</evidence>
<evidence type="ECO:0000313" key="4">
    <source>
        <dbReference type="Proteomes" id="UP000019854"/>
    </source>
</evidence>
<dbReference type="GO" id="GO:0016491">
    <property type="term" value="F:oxidoreductase activity"/>
    <property type="evidence" value="ECO:0007669"/>
    <property type="project" value="UniProtKB-KW"/>
</dbReference>
<dbReference type="Gene3D" id="3.40.50.720">
    <property type="entry name" value="NAD(P)-binding Rossmann-like Domain"/>
    <property type="match status" value="1"/>
</dbReference>
<sequence length="305" mass="32682">MRAVRHMINVFTKPIGVTYPWTPTLAERVRGRTVLVTGASSGIGRRLAERVAEAGGIVIVTARRADELGEVVRGITARGGAAHALPGDLSTAAGTDSVADAVLEGFGAPDILVLNAGRSIMRSVADSEYRLHDYERTVAINYLGGVGLVLRLLPGMRARGSGHIVHSSSIGVLGNLPEFSAYVGSKAAMDAVLRIAGIESRADGVCVTNVHLPLVSTDMIAPTDWSEYASLTLDEGVDMVVGAIRRQSPEVNNPLGILYRDAYRAVPGIVSRVQNDYYRWYSSRGQKAGRRQLRLPASANPKRNR</sequence>
<dbReference type="GO" id="GO:0016020">
    <property type="term" value="C:membrane"/>
    <property type="evidence" value="ECO:0007669"/>
    <property type="project" value="TreeGrafter"/>
</dbReference>
<evidence type="ECO:0000313" key="3">
    <source>
        <dbReference type="EMBL" id="ETZ89986.1"/>
    </source>
</evidence>
<evidence type="ECO:0000256" key="1">
    <source>
        <dbReference type="ARBA" id="ARBA00006484"/>
    </source>
</evidence>
<dbReference type="PANTHER" id="PTHR44196">
    <property type="entry name" value="DEHYDROGENASE/REDUCTASE SDR FAMILY MEMBER 7B"/>
    <property type="match status" value="1"/>
</dbReference>
<dbReference type="PRINTS" id="PR00081">
    <property type="entry name" value="GDHRDH"/>
</dbReference>
<dbReference type="Proteomes" id="UP000019854">
    <property type="component" value="Unassembled WGS sequence"/>
</dbReference>
<comment type="caution">
    <text evidence="3">The sequence shown here is derived from an EMBL/GenBank/DDBJ whole genome shotgun (WGS) entry which is preliminary data.</text>
</comment>
<dbReference type="CDD" id="cd05233">
    <property type="entry name" value="SDR_c"/>
    <property type="match status" value="1"/>
</dbReference>
<reference evidence="3 4" key="1">
    <citation type="submission" date="2014-01" db="EMBL/GenBank/DDBJ databases">
        <authorList>
            <person name="Zelazny A."/>
            <person name="Olivier K."/>
            <person name="Sampaio E.P."/>
            <person name="Holland S.M."/>
            <person name="Tallon L.J."/>
            <person name="Sadzewicz L.K."/>
            <person name="Sengamalay N."/>
            <person name="Fraser C.M."/>
            <person name="Hine E."/>
            <person name="Shefchek K.A."/>
            <person name="Das S.P."/>
            <person name="Shallom S.J."/>
            <person name="Agrawal S."/>
            <person name="Tettelin H."/>
        </authorList>
    </citation>
    <scope>NUCLEOTIDE SEQUENCE [LARGE SCALE GENOMIC DNA]</scope>
    <source>
        <strain evidence="3 4">MAB_030201_1075</strain>
    </source>
</reference>
<accession>A0A829PS49</accession>
<dbReference type="InterPro" id="IPR036291">
    <property type="entry name" value="NAD(P)-bd_dom_sf"/>
</dbReference>
<keyword evidence="2" id="KW-0560">Oxidoreductase</keyword>
<comment type="similarity">
    <text evidence="1">Belongs to the short-chain dehydrogenases/reductases (SDR) family.</text>
</comment>
<dbReference type="EMBL" id="JAOX01000001">
    <property type="protein sequence ID" value="ETZ89986.1"/>
    <property type="molecule type" value="Genomic_DNA"/>
</dbReference>
<dbReference type="Pfam" id="PF00106">
    <property type="entry name" value="adh_short"/>
    <property type="match status" value="1"/>
</dbReference>
<protein>
    <submittedName>
        <fullName evidence="3">Short chain dehydrogenase family protein</fullName>
    </submittedName>
</protein>
<dbReference type="PANTHER" id="PTHR44196:SF1">
    <property type="entry name" value="DEHYDROGENASE_REDUCTASE SDR FAMILY MEMBER 7B"/>
    <property type="match status" value="1"/>
</dbReference>
<dbReference type="SUPFAM" id="SSF51735">
    <property type="entry name" value="NAD(P)-binding Rossmann-fold domains"/>
    <property type="match status" value="1"/>
</dbReference>
<gene>
    <name evidence="3" type="ORF">L829_3568</name>
</gene>